<feature type="non-terminal residue" evidence="2">
    <location>
        <position position="1"/>
    </location>
</feature>
<dbReference type="AlphaFoldDB" id="A0A0K2UIW6"/>
<evidence type="ECO:0000256" key="1">
    <source>
        <dbReference type="SAM" id="Phobius"/>
    </source>
</evidence>
<sequence>IHNIVGLRVELRIPISCSNSYHVCNVFHISIPLLLIFLYFLLCLKVLYFT</sequence>
<accession>A0A0K2UIW6</accession>
<evidence type="ECO:0000313" key="2">
    <source>
        <dbReference type="EMBL" id="CDW38249.1"/>
    </source>
</evidence>
<dbReference type="EMBL" id="HACA01020888">
    <property type="protein sequence ID" value="CDW38249.1"/>
    <property type="molecule type" value="Transcribed_RNA"/>
</dbReference>
<protein>
    <submittedName>
        <fullName evidence="2">Uncharacterized protein</fullName>
    </submittedName>
</protein>
<proteinExistence type="predicted"/>
<reference evidence="2" key="1">
    <citation type="submission" date="2014-05" db="EMBL/GenBank/DDBJ databases">
        <authorList>
            <person name="Chronopoulou M."/>
        </authorList>
    </citation>
    <scope>NUCLEOTIDE SEQUENCE</scope>
    <source>
        <tissue evidence="2">Whole organism</tissue>
    </source>
</reference>
<name>A0A0K2UIW6_LEPSM</name>
<keyword evidence="1" id="KW-1133">Transmembrane helix</keyword>
<organism evidence="2">
    <name type="scientific">Lepeophtheirus salmonis</name>
    <name type="common">Salmon louse</name>
    <name type="synonym">Caligus salmonis</name>
    <dbReference type="NCBI Taxonomy" id="72036"/>
    <lineage>
        <taxon>Eukaryota</taxon>
        <taxon>Metazoa</taxon>
        <taxon>Ecdysozoa</taxon>
        <taxon>Arthropoda</taxon>
        <taxon>Crustacea</taxon>
        <taxon>Multicrustacea</taxon>
        <taxon>Hexanauplia</taxon>
        <taxon>Copepoda</taxon>
        <taxon>Siphonostomatoida</taxon>
        <taxon>Caligidae</taxon>
        <taxon>Lepeophtheirus</taxon>
    </lineage>
</organism>
<feature type="transmembrane region" description="Helical" evidence="1">
    <location>
        <begin position="26"/>
        <end position="48"/>
    </location>
</feature>
<keyword evidence="1" id="KW-0812">Transmembrane</keyword>
<keyword evidence="1" id="KW-0472">Membrane</keyword>